<comment type="subcellular location">
    <subcellularLocation>
        <location evidence="1">Membrane</location>
        <topology evidence="1">Multi-pass membrane protein</topology>
    </subcellularLocation>
</comment>
<keyword evidence="5" id="KW-0677">Repeat</keyword>
<evidence type="ECO:0000256" key="6">
    <source>
        <dbReference type="ARBA" id="ARBA00022989"/>
    </source>
</evidence>
<accession>A0ABD3RRM7</accession>
<keyword evidence="7 8" id="KW-0472">Membrane</keyword>
<dbReference type="InterPro" id="IPR018108">
    <property type="entry name" value="MCP_transmembrane"/>
</dbReference>
<evidence type="ECO:0000256" key="7">
    <source>
        <dbReference type="ARBA" id="ARBA00023136"/>
    </source>
</evidence>
<evidence type="ECO:0000256" key="4">
    <source>
        <dbReference type="ARBA" id="ARBA00022692"/>
    </source>
</evidence>
<dbReference type="InterPro" id="IPR023395">
    <property type="entry name" value="MCP_dom_sf"/>
</dbReference>
<proteinExistence type="inferred from homology"/>
<dbReference type="PROSITE" id="PS50920">
    <property type="entry name" value="SOLCAR"/>
    <property type="match status" value="1"/>
</dbReference>
<dbReference type="EMBL" id="JBJXBP010000008">
    <property type="protein sequence ID" value="KAL3814441.1"/>
    <property type="molecule type" value="Genomic_DNA"/>
</dbReference>
<evidence type="ECO:0000256" key="9">
    <source>
        <dbReference type="RuleBase" id="RU000488"/>
    </source>
</evidence>
<dbReference type="Gene3D" id="1.50.40.10">
    <property type="entry name" value="Mitochondrial carrier domain"/>
    <property type="match status" value="1"/>
</dbReference>
<protein>
    <submittedName>
        <fullName evidence="10">Uncharacterized protein</fullName>
    </submittedName>
</protein>
<organism evidence="10 11">
    <name type="scientific">Penstemon smallii</name>
    <dbReference type="NCBI Taxonomy" id="265156"/>
    <lineage>
        <taxon>Eukaryota</taxon>
        <taxon>Viridiplantae</taxon>
        <taxon>Streptophyta</taxon>
        <taxon>Embryophyta</taxon>
        <taxon>Tracheophyta</taxon>
        <taxon>Spermatophyta</taxon>
        <taxon>Magnoliopsida</taxon>
        <taxon>eudicotyledons</taxon>
        <taxon>Gunneridae</taxon>
        <taxon>Pentapetalae</taxon>
        <taxon>asterids</taxon>
        <taxon>lamiids</taxon>
        <taxon>Lamiales</taxon>
        <taxon>Plantaginaceae</taxon>
        <taxon>Cheloneae</taxon>
        <taxon>Penstemon</taxon>
    </lineage>
</organism>
<dbReference type="Pfam" id="PF00153">
    <property type="entry name" value="Mito_carr"/>
    <property type="match status" value="2"/>
</dbReference>
<comment type="similarity">
    <text evidence="2 9">Belongs to the mitochondrial carrier (TC 2.A.29) family.</text>
</comment>
<dbReference type="PANTHER" id="PTHR45667">
    <property type="entry name" value="S-ADENOSYLMETHIONINE MITOCHONDRIAL CARRIER PROTEIN"/>
    <property type="match status" value="1"/>
</dbReference>
<evidence type="ECO:0000256" key="1">
    <source>
        <dbReference type="ARBA" id="ARBA00004141"/>
    </source>
</evidence>
<feature type="repeat" description="Solcar" evidence="8">
    <location>
        <begin position="7"/>
        <end position="93"/>
    </location>
</feature>
<keyword evidence="4 8" id="KW-0812">Transmembrane</keyword>
<evidence type="ECO:0000313" key="11">
    <source>
        <dbReference type="Proteomes" id="UP001634393"/>
    </source>
</evidence>
<dbReference type="AlphaFoldDB" id="A0ABD3RRM7"/>
<name>A0ABD3RRM7_9LAMI</name>
<evidence type="ECO:0000256" key="2">
    <source>
        <dbReference type="ARBA" id="ARBA00006375"/>
    </source>
</evidence>
<keyword evidence="3 9" id="KW-0813">Transport</keyword>
<reference evidence="10 11" key="1">
    <citation type="submission" date="2024-12" db="EMBL/GenBank/DDBJ databases">
        <title>The unique morphological basis and parallel evolutionary history of personate flowers in Penstemon.</title>
        <authorList>
            <person name="Depatie T.H."/>
            <person name="Wessinger C.A."/>
        </authorList>
    </citation>
    <scope>NUCLEOTIDE SEQUENCE [LARGE SCALE GENOMIC DNA]</scope>
    <source>
        <strain evidence="10">WTNN_2</strain>
        <tissue evidence="10">Leaf</tissue>
    </source>
</reference>
<dbReference type="GO" id="GO:0016020">
    <property type="term" value="C:membrane"/>
    <property type="evidence" value="ECO:0007669"/>
    <property type="project" value="UniProtKB-SubCell"/>
</dbReference>
<keyword evidence="6" id="KW-1133">Transmembrane helix</keyword>
<evidence type="ECO:0000256" key="5">
    <source>
        <dbReference type="ARBA" id="ARBA00022737"/>
    </source>
</evidence>
<evidence type="ECO:0000256" key="3">
    <source>
        <dbReference type="ARBA" id="ARBA00022448"/>
    </source>
</evidence>
<evidence type="ECO:0000313" key="10">
    <source>
        <dbReference type="EMBL" id="KAL3814441.1"/>
    </source>
</evidence>
<gene>
    <name evidence="10" type="ORF">ACJIZ3_015709</name>
</gene>
<dbReference type="Proteomes" id="UP001634393">
    <property type="component" value="Unassembled WGS sequence"/>
</dbReference>
<evidence type="ECO:0000256" key="8">
    <source>
        <dbReference type="PROSITE-ProRule" id="PRU00282"/>
    </source>
</evidence>
<dbReference type="SUPFAM" id="SSF103506">
    <property type="entry name" value="Mitochondrial carrier"/>
    <property type="match status" value="1"/>
</dbReference>
<sequence length="374" mass="40676">MDELLKKTFAVHAVAAAGSVTLGTALTYPLDTIKVLIQVGSISGQPLTTDFVLNRVRAISGNSGLYNGVGWLTIGSTLGLGFRFGIYEILTAYCKDGREDNYVYVSEALMSGFAAGAIESLVSSPFELLKLRAQVSSASRVQHSPYKSEVAHLTSRLLPRYSLDMAAMSNSVSLLSTLPSRHANMLDALKEYPWTMTGSGKPPAVSYVRMPSDIISLEGWGALWRGVRSGVARDSIFGGIFFSTWQFLHQAMLNWKAVGMDPIPRYDEEVGPLSPMAVSLAAGVSGSFAAAASHGFDTAHSRSQCTVLPKYVTMERKFLKWNRPGKRFERLTGIHPSDRNVLKNGILLRMARCGIGSFVVVGSYFLAVDQFARN</sequence>
<keyword evidence="11" id="KW-1185">Reference proteome</keyword>
<comment type="caution">
    <text evidence="10">The sequence shown here is derived from an EMBL/GenBank/DDBJ whole genome shotgun (WGS) entry which is preliminary data.</text>
</comment>